<keyword evidence="2" id="KW-1185">Reference proteome</keyword>
<name>A0A9P0AJA7_BEMTA</name>
<accession>A0A9P0AJA7</accession>
<reference evidence="1" key="1">
    <citation type="submission" date="2021-12" db="EMBL/GenBank/DDBJ databases">
        <authorList>
            <person name="King R."/>
        </authorList>
    </citation>
    <scope>NUCLEOTIDE SEQUENCE</scope>
</reference>
<dbReference type="PANTHER" id="PTHR33480">
    <property type="entry name" value="SET DOMAIN-CONTAINING PROTEIN-RELATED"/>
    <property type="match status" value="1"/>
</dbReference>
<feature type="non-terminal residue" evidence="1">
    <location>
        <position position="203"/>
    </location>
</feature>
<gene>
    <name evidence="1" type="ORF">BEMITA_LOCUS12590</name>
</gene>
<sequence>MDEATETFLRKRARRAADPTSGISDSFTVRLVSRFRRGHDSTKACNDAALTRFNDSCRLLAAARQLSPDSVKSLSDCIDPQNYAVVLGAAKSVTGFDAATHRVENPGTVDRLLALLRDAVSLKREETATASAFSEGSKREVRKQCCHFDDLLSSAWPVDIGRHAQLTTLQRRFSNPPEIPVSADVHALFREATSMVARSTALL</sequence>
<organism evidence="1 2">
    <name type="scientific">Bemisia tabaci</name>
    <name type="common">Sweetpotato whitefly</name>
    <name type="synonym">Aleurodes tabaci</name>
    <dbReference type="NCBI Taxonomy" id="7038"/>
    <lineage>
        <taxon>Eukaryota</taxon>
        <taxon>Metazoa</taxon>
        <taxon>Ecdysozoa</taxon>
        <taxon>Arthropoda</taxon>
        <taxon>Hexapoda</taxon>
        <taxon>Insecta</taxon>
        <taxon>Pterygota</taxon>
        <taxon>Neoptera</taxon>
        <taxon>Paraneoptera</taxon>
        <taxon>Hemiptera</taxon>
        <taxon>Sternorrhyncha</taxon>
        <taxon>Aleyrodoidea</taxon>
        <taxon>Aleyrodidae</taxon>
        <taxon>Aleyrodinae</taxon>
        <taxon>Bemisia</taxon>
    </lineage>
</organism>
<dbReference type="PANTHER" id="PTHR33480:SF1">
    <property type="entry name" value="TYR RECOMBINASE DOMAIN-CONTAINING PROTEIN"/>
    <property type="match status" value="1"/>
</dbReference>
<evidence type="ECO:0000313" key="2">
    <source>
        <dbReference type="Proteomes" id="UP001152759"/>
    </source>
</evidence>
<evidence type="ECO:0000313" key="1">
    <source>
        <dbReference type="EMBL" id="CAH0394270.1"/>
    </source>
</evidence>
<proteinExistence type="predicted"/>
<dbReference type="EMBL" id="OU963869">
    <property type="protein sequence ID" value="CAH0394270.1"/>
    <property type="molecule type" value="Genomic_DNA"/>
</dbReference>
<dbReference type="Proteomes" id="UP001152759">
    <property type="component" value="Chromosome 8"/>
</dbReference>
<protein>
    <submittedName>
        <fullName evidence="1">Uncharacterized protein</fullName>
    </submittedName>
</protein>
<dbReference type="AlphaFoldDB" id="A0A9P0AJA7"/>